<protein>
    <submittedName>
        <fullName evidence="5">ABC transporter ATP-binding protein</fullName>
    </submittedName>
</protein>
<dbReference type="InterPro" id="IPR027417">
    <property type="entry name" value="P-loop_NTPase"/>
</dbReference>
<dbReference type="PANTHER" id="PTHR24220">
    <property type="entry name" value="IMPORT ATP-BINDING PROTEIN"/>
    <property type="match status" value="1"/>
</dbReference>
<dbReference type="GO" id="GO:0005524">
    <property type="term" value="F:ATP binding"/>
    <property type="evidence" value="ECO:0007669"/>
    <property type="project" value="UniProtKB-KW"/>
</dbReference>
<accession>A0A4Q9KBK0</accession>
<dbReference type="InterPro" id="IPR003593">
    <property type="entry name" value="AAA+_ATPase"/>
</dbReference>
<dbReference type="OrthoDB" id="9802264at2"/>
<proteinExistence type="predicted"/>
<dbReference type="InterPro" id="IPR017911">
    <property type="entry name" value="MacB-like_ATP-bd"/>
</dbReference>
<evidence type="ECO:0000256" key="2">
    <source>
        <dbReference type="ARBA" id="ARBA00022741"/>
    </source>
</evidence>
<dbReference type="InterPro" id="IPR015854">
    <property type="entry name" value="ABC_transpr_LolD-like"/>
</dbReference>
<gene>
    <name evidence="5" type="ORF">ET989_12825</name>
</gene>
<dbReference type="SMART" id="SM00382">
    <property type="entry name" value="AAA"/>
    <property type="match status" value="1"/>
</dbReference>
<keyword evidence="6" id="KW-1185">Reference proteome</keyword>
<keyword evidence="1" id="KW-0813">Transport</keyword>
<comment type="caution">
    <text evidence="5">The sequence shown here is derived from an EMBL/GenBank/DDBJ whole genome shotgun (WGS) entry which is preliminary data.</text>
</comment>
<dbReference type="Gene3D" id="3.40.50.300">
    <property type="entry name" value="P-loop containing nucleotide triphosphate hydrolases"/>
    <property type="match status" value="1"/>
</dbReference>
<feature type="domain" description="ABC transporter" evidence="4">
    <location>
        <begin position="44"/>
        <end position="271"/>
    </location>
</feature>
<dbReference type="GO" id="GO:0016887">
    <property type="term" value="F:ATP hydrolysis activity"/>
    <property type="evidence" value="ECO:0007669"/>
    <property type="project" value="InterPro"/>
</dbReference>
<keyword evidence="3 5" id="KW-0067">ATP-binding</keyword>
<evidence type="ECO:0000313" key="6">
    <source>
        <dbReference type="Proteomes" id="UP000292373"/>
    </source>
</evidence>
<dbReference type="InterPro" id="IPR003439">
    <property type="entry name" value="ABC_transporter-like_ATP-bd"/>
</dbReference>
<dbReference type="Proteomes" id="UP000292373">
    <property type="component" value="Unassembled WGS sequence"/>
</dbReference>
<organism evidence="5 6">
    <name type="scientific">Propioniciclava sinopodophylli</name>
    <dbReference type="NCBI Taxonomy" id="1837344"/>
    <lineage>
        <taxon>Bacteria</taxon>
        <taxon>Bacillati</taxon>
        <taxon>Actinomycetota</taxon>
        <taxon>Actinomycetes</taxon>
        <taxon>Propionibacteriales</taxon>
        <taxon>Propionibacteriaceae</taxon>
        <taxon>Propioniciclava</taxon>
    </lineage>
</organism>
<evidence type="ECO:0000256" key="1">
    <source>
        <dbReference type="ARBA" id="ARBA00022448"/>
    </source>
</evidence>
<dbReference type="SUPFAM" id="SSF52540">
    <property type="entry name" value="P-loop containing nucleoside triphosphate hydrolases"/>
    <property type="match status" value="1"/>
</dbReference>
<dbReference type="PANTHER" id="PTHR24220:SF686">
    <property type="entry name" value="BLL7988 PROTEIN"/>
    <property type="match status" value="1"/>
</dbReference>
<dbReference type="Pfam" id="PF00005">
    <property type="entry name" value="ABC_tran"/>
    <property type="match status" value="1"/>
</dbReference>
<dbReference type="FunFam" id="3.40.50.300:FF:000032">
    <property type="entry name" value="Export ABC transporter ATP-binding protein"/>
    <property type="match status" value="1"/>
</dbReference>
<dbReference type="GO" id="GO:0022857">
    <property type="term" value="F:transmembrane transporter activity"/>
    <property type="evidence" value="ECO:0007669"/>
    <property type="project" value="UniProtKB-ARBA"/>
</dbReference>
<evidence type="ECO:0000259" key="4">
    <source>
        <dbReference type="PROSITE" id="PS50893"/>
    </source>
</evidence>
<name>A0A4Q9KBK0_9ACTN</name>
<dbReference type="GO" id="GO:0005886">
    <property type="term" value="C:plasma membrane"/>
    <property type="evidence" value="ECO:0007669"/>
    <property type="project" value="TreeGrafter"/>
</dbReference>
<dbReference type="AlphaFoldDB" id="A0A4Q9KBK0"/>
<dbReference type="GO" id="GO:0098796">
    <property type="term" value="C:membrane protein complex"/>
    <property type="evidence" value="ECO:0007669"/>
    <property type="project" value="UniProtKB-ARBA"/>
</dbReference>
<evidence type="ECO:0000313" key="5">
    <source>
        <dbReference type="EMBL" id="TBT83014.1"/>
    </source>
</evidence>
<keyword evidence="2" id="KW-0547">Nucleotide-binding</keyword>
<dbReference type="EMBL" id="SDMQ01000015">
    <property type="protein sequence ID" value="TBT83014.1"/>
    <property type="molecule type" value="Genomic_DNA"/>
</dbReference>
<reference evidence="5 6" key="1">
    <citation type="submission" date="2019-01" db="EMBL/GenBank/DDBJ databases">
        <title>Lactibacter flavus gen. nov., sp. nov., a novel bacterium of the family Propionibacteriaceae isolated from raw milk and dairy products.</title>
        <authorList>
            <person name="Huptas C."/>
            <person name="Wenning M."/>
            <person name="Breitenwieser F."/>
            <person name="Doll E."/>
            <person name="Von Neubeck M."/>
            <person name="Busse H.-J."/>
            <person name="Scherer S."/>
        </authorList>
    </citation>
    <scope>NUCLEOTIDE SEQUENCE [LARGE SCALE GENOMIC DNA]</scope>
    <source>
        <strain evidence="5 6">KCTC 33808</strain>
    </source>
</reference>
<evidence type="ECO:0000256" key="3">
    <source>
        <dbReference type="ARBA" id="ARBA00022840"/>
    </source>
</evidence>
<dbReference type="CDD" id="cd03255">
    <property type="entry name" value="ABC_MJ0796_LolCDE_FtsE"/>
    <property type="match status" value="1"/>
</dbReference>
<dbReference type="PROSITE" id="PS50893">
    <property type="entry name" value="ABC_TRANSPORTER_2"/>
    <property type="match status" value="1"/>
</dbReference>
<sequence length="273" mass="29902">MHRAYRPPHGADVDCRSPVHVCRARGVFVGCKTGGVTQTPTPHVRVEGLSRHFGAGESRVEVLHDVTFSVARGARCVIVGASGSGKSTLLNAIGGLDAPDAGTIHVAGEQVTGRSPRELTRYRRAHVGFVFQFYNLVPDLTVTENIQVTAQLVRRPLDIDELLEHLGLTQHRHKFPAQLSGGQQQRCAIARALVKGSDLLLADEPTGALDRHTSQQMLEVLDDVHRRYGATLVMVTHNEAITALADQVIELRDGRIVRDRLNPHPLAARDLDW</sequence>